<feature type="compositionally biased region" description="Acidic residues" evidence="1">
    <location>
        <begin position="66"/>
        <end position="81"/>
    </location>
</feature>
<organism evidence="2 3">
    <name type="scientific">Calicophoron daubneyi</name>
    <name type="common">Rumen fluke</name>
    <name type="synonym">Paramphistomum daubneyi</name>
    <dbReference type="NCBI Taxonomy" id="300641"/>
    <lineage>
        <taxon>Eukaryota</taxon>
        <taxon>Metazoa</taxon>
        <taxon>Spiralia</taxon>
        <taxon>Lophotrochozoa</taxon>
        <taxon>Platyhelminthes</taxon>
        <taxon>Trematoda</taxon>
        <taxon>Digenea</taxon>
        <taxon>Plagiorchiida</taxon>
        <taxon>Pronocephalata</taxon>
        <taxon>Paramphistomoidea</taxon>
        <taxon>Paramphistomidae</taxon>
        <taxon>Calicophoron</taxon>
    </lineage>
</organism>
<feature type="compositionally biased region" description="Acidic residues" evidence="1">
    <location>
        <begin position="140"/>
        <end position="153"/>
    </location>
</feature>
<accession>A0AAV2SZ81</accession>
<feature type="compositionally biased region" description="Basic and acidic residues" evidence="1">
    <location>
        <begin position="56"/>
        <end position="65"/>
    </location>
</feature>
<evidence type="ECO:0000256" key="1">
    <source>
        <dbReference type="SAM" id="MobiDB-lite"/>
    </source>
</evidence>
<dbReference type="EMBL" id="CAXLJL010000068">
    <property type="protein sequence ID" value="CAL5130508.1"/>
    <property type="molecule type" value="Genomic_DNA"/>
</dbReference>
<evidence type="ECO:0000313" key="3">
    <source>
        <dbReference type="Proteomes" id="UP001497525"/>
    </source>
</evidence>
<feature type="compositionally biased region" description="Acidic residues" evidence="1">
    <location>
        <begin position="161"/>
        <end position="173"/>
    </location>
</feature>
<dbReference type="Proteomes" id="UP001497525">
    <property type="component" value="Unassembled WGS sequence"/>
</dbReference>
<sequence length="226" mass="24494">MNLNSNGNEYVLIDGEHEGGGEDDDDDKNDDDVAECHHCGYHYSPVDSDSYGDWYKNSDVDKYDSDAENGDDNTPGDEDSGDSFHGDDWDGDDDCFGYGDDDDDGSGDDNGDDDEYLDDCNDADVAGEDSDKLPAHYSGDDDDHDDGYSDDNDGSANDGSHEEEDDTDEDDDGGTILAEEISRHEFTAGLELTNSNLAVGCLSVIELAVGQDLEFSNIMAKLPPYD</sequence>
<feature type="compositionally biased region" description="Acidic residues" evidence="1">
    <location>
        <begin position="89"/>
        <end position="128"/>
    </location>
</feature>
<feature type="region of interest" description="Disordered" evidence="1">
    <location>
        <begin position="1"/>
        <end position="178"/>
    </location>
</feature>
<name>A0AAV2SZ81_CALDB</name>
<gene>
    <name evidence="2" type="ORF">CDAUBV1_LOCUS2574</name>
</gene>
<reference evidence="2" key="1">
    <citation type="submission" date="2024-06" db="EMBL/GenBank/DDBJ databases">
        <authorList>
            <person name="Liu X."/>
            <person name="Lenzi L."/>
            <person name="Haldenby T S."/>
            <person name="Uol C."/>
        </authorList>
    </citation>
    <scope>NUCLEOTIDE SEQUENCE</scope>
</reference>
<comment type="caution">
    <text evidence="2">The sequence shown here is derived from an EMBL/GenBank/DDBJ whole genome shotgun (WGS) entry which is preliminary data.</text>
</comment>
<proteinExistence type="predicted"/>
<feature type="compositionally biased region" description="Acidic residues" evidence="1">
    <location>
        <begin position="21"/>
        <end position="33"/>
    </location>
</feature>
<evidence type="ECO:0000313" key="2">
    <source>
        <dbReference type="EMBL" id="CAL5130508.1"/>
    </source>
</evidence>
<dbReference type="AlphaFoldDB" id="A0AAV2SZ81"/>
<protein>
    <submittedName>
        <fullName evidence="2">Uncharacterized protein</fullName>
    </submittedName>
</protein>